<dbReference type="FunFam" id="1.10.150.80:FF:000001">
    <property type="entry name" value="Putative exosome component 10"/>
    <property type="match status" value="1"/>
</dbReference>
<dbReference type="SUPFAM" id="SSF47819">
    <property type="entry name" value="HRDC-like"/>
    <property type="match status" value="1"/>
</dbReference>
<dbReference type="AlphaFoldDB" id="A0A6A6UJP0"/>
<dbReference type="SMART" id="SM00474">
    <property type="entry name" value="35EXOc"/>
    <property type="match status" value="1"/>
</dbReference>
<dbReference type="GO" id="GO:0000467">
    <property type="term" value="P:exonucleolytic trimming to generate mature 3'-end of 5.8S rRNA from tricistronic rRNA transcript (SSU-rRNA, 5.8S rRNA, LSU-rRNA)"/>
    <property type="evidence" value="ECO:0007669"/>
    <property type="project" value="InterPro"/>
</dbReference>
<dbReference type="PROSITE" id="PS50967">
    <property type="entry name" value="HRDC"/>
    <property type="match status" value="1"/>
</dbReference>
<dbReference type="Pfam" id="PF08066">
    <property type="entry name" value="PMC2NT"/>
    <property type="match status" value="1"/>
</dbReference>
<organism evidence="11 12">
    <name type="scientific">Microthyrium microscopicum</name>
    <dbReference type="NCBI Taxonomy" id="703497"/>
    <lineage>
        <taxon>Eukaryota</taxon>
        <taxon>Fungi</taxon>
        <taxon>Dikarya</taxon>
        <taxon>Ascomycota</taxon>
        <taxon>Pezizomycotina</taxon>
        <taxon>Dothideomycetes</taxon>
        <taxon>Dothideomycetes incertae sedis</taxon>
        <taxon>Microthyriales</taxon>
        <taxon>Microthyriaceae</taxon>
        <taxon>Microthyrium</taxon>
    </lineage>
</organism>
<comment type="similarity">
    <text evidence="8">Belongs to the exosome component 10/RRP6 family.</text>
</comment>
<sequence length="915" mass="102590">MAMEPEDDFSAMQKRITNALVATTRSTTQVCAEDLAFYRSIDPAIANGLDVQHARLLALAEKLLANGAAGTAIPRPKLPDGDSLETNWRGVVDVIDRLLERTDTCLDEFKGALKKAPEQVATSTTTSAAPGHTTSSTPYQGKVPRNLNIIKPQRFFEEPPNNKETGAFKPLLTSKPHAIVPLEESLRHQSPFNIQTGTEQYEHPYKVEIEQYAYPSFVTAAAEPTPYLDYESTSATYVDTLEGLDEMLQELKQAKEIAVDLEHHDLRSYIGIVSLMQISTRNKDWIIDTLKPWRRRLECLNEVFADPNILKVFQGAYMDVIWLQRDLGLYLVGLFDTHFACRALKYPGASLQYLLKHFCNYDAQKQYQMADWRIRPIPTEMLSYARSDTHFLLYIYDNMRNELLEASSPEEDLLQDVLQRSKDCTLTRYENPIYDSERGLGANGWYRLLQRTPTMFTKEQFSVYRAVHAWRDATAREEDDSINFILNNHNVMAIAREMPLDREWMLKIIQSVSQPVKMRIDELVAVVRKAKQDAGPEMMDVMKQIESLDISGKPAPSKTHGRQAVPVPVKETAKDGQNQSAFLTPPVLKRAVERLKSSQLWGSMFPSKQSNGARPVISMPLPMPAVTAEIFEGSKTAPDSPAPQVEHAYVPAAQRAAPQTDDVFIIKGSKGHKRKLSEVQKDAAANTPPDPQLGGEEETRLSKRQQKKAERKQAKLDKKREAAGFSQQADEMQLDATSDIDDAIISDRGVPDSRAGSEDGEIEDDDDKDDEEDYEPSLTLPTAKGQLSARKQAKAAFKLAVKQAYGRVGAQLAALPPSRSEEEKMDRKLERTRLRKEAKEQTKLLFPALYPPESIDYAAQPSLIVGTEEQGGKRKKKDKGGVKKAVFDVYNRAMDAPKGLGRAQKGQGKTTTFSK</sequence>
<dbReference type="Gene3D" id="1.10.150.80">
    <property type="entry name" value="HRDC domain"/>
    <property type="match status" value="1"/>
</dbReference>
<dbReference type="InterPro" id="IPR002121">
    <property type="entry name" value="HRDC_dom"/>
</dbReference>
<evidence type="ECO:0000256" key="2">
    <source>
        <dbReference type="ARBA" id="ARBA00022552"/>
    </source>
</evidence>
<dbReference type="GO" id="GO:0071038">
    <property type="term" value="P:TRAMP-dependent tRNA surveillance pathway"/>
    <property type="evidence" value="ECO:0007669"/>
    <property type="project" value="TreeGrafter"/>
</dbReference>
<dbReference type="GO" id="GO:0071040">
    <property type="term" value="P:nuclear polyadenylation-dependent antisense transcript catabolic process"/>
    <property type="evidence" value="ECO:0007669"/>
    <property type="project" value="TreeGrafter"/>
</dbReference>
<dbReference type="Proteomes" id="UP000799302">
    <property type="component" value="Unassembled WGS sequence"/>
</dbReference>
<feature type="compositionally biased region" description="Polar residues" evidence="9">
    <location>
        <begin position="120"/>
        <end position="139"/>
    </location>
</feature>
<dbReference type="SMART" id="SM00341">
    <property type="entry name" value="HRDC"/>
    <property type="match status" value="1"/>
</dbReference>
<keyword evidence="5" id="KW-0271">Exosome</keyword>
<evidence type="ECO:0000256" key="5">
    <source>
        <dbReference type="ARBA" id="ARBA00022835"/>
    </source>
</evidence>
<dbReference type="GO" id="GO:0000176">
    <property type="term" value="C:nuclear exosome (RNase complex)"/>
    <property type="evidence" value="ECO:0007669"/>
    <property type="project" value="InterPro"/>
</dbReference>
<gene>
    <name evidence="11" type="ORF">BT63DRAFT_384403</name>
</gene>
<dbReference type="InterPro" id="IPR010997">
    <property type="entry name" value="HRDC-like_sf"/>
</dbReference>
<feature type="compositionally biased region" description="Basic and acidic residues" evidence="9">
    <location>
        <begin position="819"/>
        <end position="836"/>
    </location>
</feature>
<evidence type="ECO:0000313" key="11">
    <source>
        <dbReference type="EMBL" id="KAF2671926.1"/>
    </source>
</evidence>
<evidence type="ECO:0000313" key="12">
    <source>
        <dbReference type="Proteomes" id="UP000799302"/>
    </source>
</evidence>
<dbReference type="PANTHER" id="PTHR12124">
    <property type="entry name" value="POLYMYOSITIS/SCLERODERMA AUTOANTIGEN-RELATED"/>
    <property type="match status" value="1"/>
</dbReference>
<dbReference type="GO" id="GO:0000175">
    <property type="term" value="F:3'-5'-RNA exonuclease activity"/>
    <property type="evidence" value="ECO:0007669"/>
    <property type="project" value="InterPro"/>
</dbReference>
<evidence type="ECO:0000256" key="4">
    <source>
        <dbReference type="ARBA" id="ARBA00022801"/>
    </source>
</evidence>
<accession>A0A6A6UJP0</accession>
<dbReference type="Pfam" id="PF01612">
    <property type="entry name" value="DNA_pol_A_exo1"/>
    <property type="match status" value="1"/>
</dbReference>
<dbReference type="GO" id="GO:0000166">
    <property type="term" value="F:nucleotide binding"/>
    <property type="evidence" value="ECO:0007669"/>
    <property type="project" value="InterPro"/>
</dbReference>
<feature type="region of interest" description="Disordered" evidence="9">
    <location>
        <begin position="119"/>
        <end position="143"/>
    </location>
</feature>
<evidence type="ECO:0000256" key="7">
    <source>
        <dbReference type="ARBA" id="ARBA00023242"/>
    </source>
</evidence>
<dbReference type="EMBL" id="MU004232">
    <property type="protein sequence ID" value="KAF2671926.1"/>
    <property type="molecule type" value="Genomic_DNA"/>
</dbReference>
<dbReference type="OrthoDB" id="2250022at2759"/>
<dbReference type="Pfam" id="PF00570">
    <property type="entry name" value="HRDC"/>
    <property type="match status" value="1"/>
</dbReference>
<dbReference type="GO" id="GO:0071036">
    <property type="term" value="P:nuclear polyadenylation-dependent snoRNA catabolic process"/>
    <property type="evidence" value="ECO:0007669"/>
    <property type="project" value="TreeGrafter"/>
</dbReference>
<evidence type="ECO:0000256" key="8">
    <source>
        <dbReference type="ARBA" id="ARBA00043957"/>
    </source>
</evidence>
<dbReference type="GO" id="GO:0005730">
    <property type="term" value="C:nucleolus"/>
    <property type="evidence" value="ECO:0007669"/>
    <property type="project" value="TreeGrafter"/>
</dbReference>
<keyword evidence="2" id="KW-0698">rRNA processing</keyword>
<dbReference type="GO" id="GO:0071044">
    <property type="term" value="P:histone mRNA catabolic process"/>
    <property type="evidence" value="ECO:0007669"/>
    <property type="project" value="TreeGrafter"/>
</dbReference>
<keyword evidence="3" id="KW-0540">Nuclease</keyword>
<dbReference type="InterPro" id="IPR002562">
    <property type="entry name" value="3'-5'_exonuclease_dom"/>
</dbReference>
<dbReference type="GO" id="GO:0071039">
    <property type="term" value="P:nuclear polyadenylation-dependent CUT catabolic process"/>
    <property type="evidence" value="ECO:0007669"/>
    <property type="project" value="TreeGrafter"/>
</dbReference>
<dbReference type="InterPro" id="IPR012337">
    <property type="entry name" value="RNaseH-like_sf"/>
</dbReference>
<dbReference type="CDD" id="cd06147">
    <property type="entry name" value="Rrp6p_like_exo"/>
    <property type="match status" value="1"/>
</dbReference>
<keyword evidence="7" id="KW-0539">Nucleus</keyword>
<dbReference type="PANTHER" id="PTHR12124:SF47">
    <property type="entry name" value="EXOSOME COMPONENT 10"/>
    <property type="match status" value="1"/>
</dbReference>
<dbReference type="FunFam" id="3.30.420.10:FF:000059">
    <property type="entry name" value="Exosome complex exonuclease Rrp6"/>
    <property type="match status" value="1"/>
</dbReference>
<dbReference type="Gene3D" id="3.30.420.10">
    <property type="entry name" value="Ribonuclease H-like superfamily/Ribonuclease H"/>
    <property type="match status" value="1"/>
</dbReference>
<evidence type="ECO:0000259" key="10">
    <source>
        <dbReference type="PROSITE" id="PS50967"/>
    </source>
</evidence>
<dbReference type="InterPro" id="IPR036397">
    <property type="entry name" value="RNaseH_sf"/>
</dbReference>
<feature type="region of interest" description="Disordered" evidence="9">
    <location>
        <begin position="813"/>
        <end position="836"/>
    </location>
</feature>
<dbReference type="GO" id="GO:0071051">
    <property type="term" value="P:poly(A)-dependent snoRNA 3'-end processing"/>
    <property type="evidence" value="ECO:0007669"/>
    <property type="project" value="TreeGrafter"/>
</dbReference>
<feature type="region of interest" description="Disordered" evidence="9">
    <location>
        <begin position="671"/>
        <end position="791"/>
    </location>
</feature>
<evidence type="ECO:0000256" key="9">
    <source>
        <dbReference type="SAM" id="MobiDB-lite"/>
    </source>
</evidence>
<comment type="subcellular location">
    <subcellularLocation>
        <location evidence="1">Nucleus</location>
    </subcellularLocation>
</comment>
<dbReference type="InterPro" id="IPR045092">
    <property type="entry name" value="Rrp6-like"/>
</dbReference>
<dbReference type="GO" id="GO:0071037">
    <property type="term" value="P:nuclear polyadenylation-dependent snRNA catabolic process"/>
    <property type="evidence" value="ECO:0007669"/>
    <property type="project" value="TreeGrafter"/>
</dbReference>
<feature type="compositionally biased region" description="Acidic residues" evidence="9">
    <location>
        <begin position="758"/>
        <end position="775"/>
    </location>
</feature>
<protein>
    <recommendedName>
        <fullName evidence="10">HRDC domain-containing protein</fullName>
    </recommendedName>
</protein>
<keyword evidence="12" id="KW-1185">Reference proteome</keyword>
<dbReference type="SUPFAM" id="SSF53098">
    <property type="entry name" value="Ribonuclease H-like"/>
    <property type="match status" value="1"/>
</dbReference>
<evidence type="ECO:0000256" key="1">
    <source>
        <dbReference type="ARBA" id="ARBA00004123"/>
    </source>
</evidence>
<evidence type="ECO:0000256" key="3">
    <source>
        <dbReference type="ARBA" id="ARBA00022722"/>
    </source>
</evidence>
<dbReference type="InterPro" id="IPR049559">
    <property type="entry name" value="Rrp6p-like_exo"/>
</dbReference>
<keyword evidence="6" id="KW-0269">Exonuclease</keyword>
<dbReference type="GO" id="GO:0003727">
    <property type="term" value="F:single-stranded RNA binding"/>
    <property type="evidence" value="ECO:0007669"/>
    <property type="project" value="TreeGrafter"/>
</dbReference>
<evidence type="ECO:0000256" key="6">
    <source>
        <dbReference type="ARBA" id="ARBA00022839"/>
    </source>
</evidence>
<proteinExistence type="inferred from homology"/>
<name>A0A6A6UJP0_9PEZI</name>
<reference evidence="11" key="1">
    <citation type="journal article" date="2020" name="Stud. Mycol.">
        <title>101 Dothideomycetes genomes: a test case for predicting lifestyles and emergence of pathogens.</title>
        <authorList>
            <person name="Haridas S."/>
            <person name="Albert R."/>
            <person name="Binder M."/>
            <person name="Bloem J."/>
            <person name="Labutti K."/>
            <person name="Salamov A."/>
            <person name="Andreopoulos B."/>
            <person name="Baker S."/>
            <person name="Barry K."/>
            <person name="Bills G."/>
            <person name="Bluhm B."/>
            <person name="Cannon C."/>
            <person name="Castanera R."/>
            <person name="Culley D."/>
            <person name="Daum C."/>
            <person name="Ezra D."/>
            <person name="Gonzalez J."/>
            <person name="Henrissat B."/>
            <person name="Kuo A."/>
            <person name="Liang C."/>
            <person name="Lipzen A."/>
            <person name="Lutzoni F."/>
            <person name="Magnuson J."/>
            <person name="Mondo S."/>
            <person name="Nolan M."/>
            <person name="Ohm R."/>
            <person name="Pangilinan J."/>
            <person name="Park H.-J."/>
            <person name="Ramirez L."/>
            <person name="Alfaro M."/>
            <person name="Sun H."/>
            <person name="Tritt A."/>
            <person name="Yoshinaga Y."/>
            <person name="Zwiers L.-H."/>
            <person name="Turgeon B."/>
            <person name="Goodwin S."/>
            <person name="Spatafora J."/>
            <person name="Crous P."/>
            <person name="Grigoriev I."/>
        </authorList>
    </citation>
    <scope>NUCLEOTIDE SEQUENCE</scope>
    <source>
        <strain evidence="11">CBS 115976</strain>
    </source>
</reference>
<dbReference type="InterPro" id="IPR044876">
    <property type="entry name" value="HRDC_dom_sf"/>
</dbReference>
<keyword evidence="4" id="KW-0378">Hydrolase</keyword>
<dbReference type="InterPro" id="IPR012588">
    <property type="entry name" value="Exosome-assoc_fac_Rrp6_N"/>
</dbReference>
<feature type="domain" description="HRDC" evidence="10">
    <location>
        <begin position="457"/>
        <end position="537"/>
    </location>
</feature>
<feature type="compositionally biased region" description="Basic and acidic residues" evidence="9">
    <location>
        <begin position="697"/>
        <end position="722"/>
    </location>
</feature>
<dbReference type="GO" id="GO:0071035">
    <property type="term" value="P:nuclear polyadenylation-dependent rRNA catabolic process"/>
    <property type="evidence" value="ECO:0007669"/>
    <property type="project" value="TreeGrafter"/>
</dbReference>